<feature type="transmembrane region" description="Helical" evidence="7">
    <location>
        <begin position="348"/>
        <end position="367"/>
    </location>
</feature>
<dbReference type="PANTHER" id="PTHR43791:SF40">
    <property type="entry name" value="THIAMINE PATHWAY TRANSPORTER THI73"/>
    <property type="match status" value="1"/>
</dbReference>
<evidence type="ECO:0000313" key="9">
    <source>
        <dbReference type="EMBL" id="GAV28223.1"/>
    </source>
</evidence>
<comment type="similarity">
    <text evidence="6">Belongs to the major facilitator superfamily. Allantoate permease family.</text>
</comment>
<dbReference type="GO" id="GO:0022857">
    <property type="term" value="F:transmembrane transporter activity"/>
    <property type="evidence" value="ECO:0007669"/>
    <property type="project" value="InterPro"/>
</dbReference>
<keyword evidence="4 7" id="KW-1133">Transmembrane helix</keyword>
<accession>A0A1Q2YFR2</accession>
<dbReference type="AlphaFoldDB" id="A0A1Q2YFR2"/>
<dbReference type="InterPro" id="IPR036259">
    <property type="entry name" value="MFS_trans_sf"/>
</dbReference>
<feature type="transmembrane region" description="Helical" evidence="7">
    <location>
        <begin position="214"/>
        <end position="235"/>
    </location>
</feature>
<dbReference type="Pfam" id="PF07690">
    <property type="entry name" value="MFS_1"/>
    <property type="match status" value="1"/>
</dbReference>
<feature type="transmembrane region" description="Helical" evidence="7">
    <location>
        <begin position="284"/>
        <end position="303"/>
    </location>
</feature>
<evidence type="ECO:0000256" key="1">
    <source>
        <dbReference type="ARBA" id="ARBA00004141"/>
    </source>
</evidence>
<dbReference type="SUPFAM" id="SSF103473">
    <property type="entry name" value="MFS general substrate transporter"/>
    <property type="match status" value="1"/>
</dbReference>
<feature type="transmembrane region" description="Helical" evidence="7">
    <location>
        <begin position="323"/>
        <end position="341"/>
    </location>
</feature>
<dbReference type="FunFam" id="1.20.1250.20:FF:000064">
    <property type="entry name" value="MFS allantoate transporter"/>
    <property type="match status" value="1"/>
</dbReference>
<feature type="transmembrane region" description="Helical" evidence="7">
    <location>
        <begin position="379"/>
        <end position="398"/>
    </location>
</feature>
<feature type="transmembrane region" description="Helical" evidence="7">
    <location>
        <begin position="410"/>
        <end position="429"/>
    </location>
</feature>
<protein>
    <recommendedName>
        <fullName evidence="8">Major facilitator superfamily (MFS) profile domain-containing protein</fullName>
    </recommendedName>
</protein>
<dbReference type="InterPro" id="IPR020846">
    <property type="entry name" value="MFS_dom"/>
</dbReference>
<comment type="subcellular location">
    <subcellularLocation>
        <location evidence="1">Membrane</location>
        <topology evidence="1">Multi-pass membrane protein</topology>
    </subcellularLocation>
</comment>
<evidence type="ECO:0000256" key="2">
    <source>
        <dbReference type="ARBA" id="ARBA00022448"/>
    </source>
</evidence>
<dbReference type="Gene3D" id="1.20.1250.20">
    <property type="entry name" value="MFS general substrate transporter like domains"/>
    <property type="match status" value="2"/>
</dbReference>
<gene>
    <name evidence="9" type="ORF">PMKS-001693</name>
</gene>
<evidence type="ECO:0000256" key="5">
    <source>
        <dbReference type="ARBA" id="ARBA00023136"/>
    </source>
</evidence>
<evidence type="ECO:0000259" key="8">
    <source>
        <dbReference type="PROSITE" id="PS50850"/>
    </source>
</evidence>
<feature type="transmembrane region" description="Helical" evidence="7">
    <location>
        <begin position="181"/>
        <end position="202"/>
    </location>
</feature>
<evidence type="ECO:0000256" key="7">
    <source>
        <dbReference type="SAM" id="Phobius"/>
    </source>
</evidence>
<feature type="transmembrane region" description="Helical" evidence="7">
    <location>
        <begin position="53"/>
        <end position="70"/>
    </location>
</feature>
<evidence type="ECO:0000256" key="6">
    <source>
        <dbReference type="ARBA" id="ARBA00037968"/>
    </source>
</evidence>
<feature type="transmembrane region" description="Helical" evidence="7">
    <location>
        <begin position="441"/>
        <end position="461"/>
    </location>
</feature>
<proteinExistence type="inferred from homology"/>
<evidence type="ECO:0000256" key="4">
    <source>
        <dbReference type="ARBA" id="ARBA00022989"/>
    </source>
</evidence>
<keyword evidence="3 7" id="KW-0812">Transmembrane</keyword>
<dbReference type="Proteomes" id="UP000186136">
    <property type="component" value="Unassembled WGS sequence"/>
</dbReference>
<keyword evidence="10" id="KW-1185">Reference proteome</keyword>
<reference evidence="9 10" key="1">
    <citation type="submission" date="2016-08" db="EMBL/GenBank/DDBJ databases">
        <title>Whole genome shotgun sequence of Pichia membranifaciens KS47-1.</title>
        <authorList>
            <person name="Konishi M."/>
            <person name="Ishida M."/>
            <person name="Arakawa T."/>
            <person name="Kato Y."/>
            <person name="Horiuchi J."/>
        </authorList>
    </citation>
    <scope>NUCLEOTIDE SEQUENCE [LARGE SCALE GENOMIC DNA]</scope>
    <source>
        <strain evidence="9 10">KS47-1</strain>
    </source>
</reference>
<feature type="domain" description="Major facilitator superfamily (MFS) profile" evidence="8">
    <location>
        <begin position="57"/>
        <end position="466"/>
    </location>
</feature>
<dbReference type="GO" id="GO:0016020">
    <property type="term" value="C:membrane"/>
    <property type="evidence" value="ECO:0007669"/>
    <property type="project" value="UniProtKB-SubCell"/>
</dbReference>
<sequence length="501" mass="56683">MNGRSEFTEGVDLKHDYGITVTDVSVSNLGSADDDQLSIIKVHKLPSKLKWKIDFMVMPFFMAIYFLQFLDKTLINYAAIMGLKQNLKGNEFSNLGTIFYVSYLATEPLAAYLIQKVHVGKFLGLNICCWGVVVACHAVTKTYASLMVIRVLLGIFEASVPACLVIIGGKWWTKPEQSRRTFFWYMQVGFATIVGSLMSFGFQHVHNTAIESWQIMFMFMGILTFVVGILTFVFLPESPLKCRFLTDEEKDDVMQHIKENRTGFENKTYKFHQVKEMLLEKETWIIFFIIVFSLTDSGGLSTFSSQIMKTFGFSSKVSALVQLPLGFVAIISTFLCCYLTSYVGERSIVMACVTVPTILGAALFIGLPNSYKVGKLFGVYLLNFNSAIIAQVYSWNAANTAGYTKRNARNAMTLMAFCIGNLIGPQLFQAKDAPDYVPAKIVLLVFLSLACVLSICLRFVVRRENKRRDRLTEGYTEEEKNKDVLLLDLTDRENLNFRYTY</sequence>
<dbReference type="InterPro" id="IPR011701">
    <property type="entry name" value="MFS"/>
</dbReference>
<comment type="caution">
    <text evidence="9">The sequence shown here is derived from an EMBL/GenBank/DDBJ whole genome shotgun (WGS) entry which is preliminary data.</text>
</comment>
<keyword evidence="2" id="KW-0813">Transport</keyword>
<dbReference type="OrthoDB" id="6730379at2759"/>
<evidence type="ECO:0000256" key="3">
    <source>
        <dbReference type="ARBA" id="ARBA00022692"/>
    </source>
</evidence>
<feature type="transmembrane region" description="Helical" evidence="7">
    <location>
        <begin position="146"/>
        <end position="169"/>
    </location>
</feature>
<dbReference type="EMBL" id="BDGI01000061">
    <property type="protein sequence ID" value="GAV28223.1"/>
    <property type="molecule type" value="Genomic_DNA"/>
</dbReference>
<organism evidence="9 10">
    <name type="scientific">Pichia membranifaciens</name>
    <dbReference type="NCBI Taxonomy" id="4926"/>
    <lineage>
        <taxon>Eukaryota</taxon>
        <taxon>Fungi</taxon>
        <taxon>Dikarya</taxon>
        <taxon>Ascomycota</taxon>
        <taxon>Saccharomycotina</taxon>
        <taxon>Pichiomycetes</taxon>
        <taxon>Pichiales</taxon>
        <taxon>Pichiaceae</taxon>
        <taxon>Pichia</taxon>
    </lineage>
</organism>
<feature type="transmembrane region" description="Helical" evidence="7">
    <location>
        <begin position="97"/>
        <end position="115"/>
    </location>
</feature>
<dbReference type="PROSITE" id="PS50850">
    <property type="entry name" value="MFS"/>
    <property type="match status" value="1"/>
</dbReference>
<dbReference type="PANTHER" id="PTHR43791">
    <property type="entry name" value="PERMEASE-RELATED"/>
    <property type="match status" value="1"/>
</dbReference>
<keyword evidence="5 7" id="KW-0472">Membrane</keyword>
<evidence type="ECO:0000313" key="10">
    <source>
        <dbReference type="Proteomes" id="UP000186136"/>
    </source>
</evidence>
<name>A0A1Q2YFR2_9ASCO</name>